<protein>
    <submittedName>
        <fullName evidence="3">Propionyl-CoA carboxylase</fullName>
    </submittedName>
</protein>
<evidence type="ECO:0000313" key="4">
    <source>
        <dbReference type="Proteomes" id="UP000308652"/>
    </source>
</evidence>
<dbReference type="InterPro" id="IPR051047">
    <property type="entry name" value="AccD/PCCB"/>
</dbReference>
<accession>A0A5C3LWH7</accession>
<evidence type="ECO:0000256" key="1">
    <source>
        <dbReference type="SAM" id="MobiDB-lite"/>
    </source>
</evidence>
<feature type="region of interest" description="Disordered" evidence="1">
    <location>
        <begin position="1"/>
        <end position="23"/>
    </location>
</feature>
<dbReference type="PANTHER" id="PTHR43842:SF2">
    <property type="entry name" value="PROPIONYL-COA CARBOXYLASE BETA CHAIN, MITOCHONDRIAL"/>
    <property type="match status" value="1"/>
</dbReference>
<evidence type="ECO:0000313" key="3">
    <source>
        <dbReference type="EMBL" id="TFK37152.1"/>
    </source>
</evidence>
<dbReference type="Proteomes" id="UP000308652">
    <property type="component" value="Unassembled WGS sequence"/>
</dbReference>
<dbReference type="InterPro" id="IPR029045">
    <property type="entry name" value="ClpP/crotonase-like_dom_sf"/>
</dbReference>
<keyword evidence="4" id="KW-1185">Reference proteome</keyword>
<reference evidence="3 4" key="1">
    <citation type="journal article" date="2019" name="Nat. Ecol. Evol.">
        <title>Megaphylogeny resolves global patterns of mushroom evolution.</title>
        <authorList>
            <person name="Varga T."/>
            <person name="Krizsan K."/>
            <person name="Foldi C."/>
            <person name="Dima B."/>
            <person name="Sanchez-Garcia M."/>
            <person name="Sanchez-Ramirez S."/>
            <person name="Szollosi G.J."/>
            <person name="Szarkandi J.G."/>
            <person name="Papp V."/>
            <person name="Albert L."/>
            <person name="Andreopoulos W."/>
            <person name="Angelini C."/>
            <person name="Antonin V."/>
            <person name="Barry K.W."/>
            <person name="Bougher N.L."/>
            <person name="Buchanan P."/>
            <person name="Buyck B."/>
            <person name="Bense V."/>
            <person name="Catcheside P."/>
            <person name="Chovatia M."/>
            <person name="Cooper J."/>
            <person name="Damon W."/>
            <person name="Desjardin D."/>
            <person name="Finy P."/>
            <person name="Geml J."/>
            <person name="Haridas S."/>
            <person name="Hughes K."/>
            <person name="Justo A."/>
            <person name="Karasinski D."/>
            <person name="Kautmanova I."/>
            <person name="Kiss B."/>
            <person name="Kocsube S."/>
            <person name="Kotiranta H."/>
            <person name="LaButti K.M."/>
            <person name="Lechner B.E."/>
            <person name="Liimatainen K."/>
            <person name="Lipzen A."/>
            <person name="Lukacs Z."/>
            <person name="Mihaltcheva S."/>
            <person name="Morgado L.N."/>
            <person name="Niskanen T."/>
            <person name="Noordeloos M.E."/>
            <person name="Ohm R.A."/>
            <person name="Ortiz-Santana B."/>
            <person name="Ovrebo C."/>
            <person name="Racz N."/>
            <person name="Riley R."/>
            <person name="Savchenko A."/>
            <person name="Shiryaev A."/>
            <person name="Soop K."/>
            <person name="Spirin V."/>
            <person name="Szebenyi C."/>
            <person name="Tomsovsky M."/>
            <person name="Tulloss R.E."/>
            <person name="Uehling J."/>
            <person name="Grigoriev I.V."/>
            <person name="Vagvolgyi C."/>
            <person name="Papp T."/>
            <person name="Martin F.M."/>
            <person name="Miettinen O."/>
            <person name="Hibbett D.S."/>
            <person name="Nagy L.G."/>
        </authorList>
    </citation>
    <scope>NUCLEOTIDE SEQUENCE [LARGE SCALE GENOMIC DNA]</scope>
    <source>
        <strain evidence="3 4">CBS 166.37</strain>
    </source>
</reference>
<dbReference type="Gene3D" id="3.90.226.10">
    <property type="entry name" value="2-enoyl-CoA Hydratase, Chain A, domain 1"/>
    <property type="match status" value="2"/>
</dbReference>
<name>A0A5C3LWH7_9AGAR</name>
<sequence length="573" mass="61524">MPSDAGDDEKKEGKSPTEVLDDGTSWEAPILQLRSLQQFIRIPNPSEPGYARQKAQGKLWVRERLDLLLDKGSFAEVGSVTGKPVVNKETGKLESFTPANSVIGWGKVRSRKVFVVADDFSVRGGHADGGIHGKAPYGETLARKARVPLIRLLDGSSGGGSVALYLNIGATYIPGLAGLGQSMEAMAIVPVASALLGPVVGLAAAKAVLGHFSVMVKGLSQLFAAGPPIVAQATFETLTKEALGGHHIHGTNGTVDNIATSEADALRQIRVFLSYLPSSIFQLPPILRLGSDSSNRREEELLRIIPRRRGTGYDVRRLVRLVVDVESDADGEGTGTGSSFFEIGATWGRCIVTGFARLDGRPIGILTSDCMFNGGAIDALGSQKTARFATLCDHFGVPILNLVDQPGFAIGSLAEKAATIRHGATAMSVLYNATTPIFTIILRRAFGVAGSVFADPNDGNGLRVAWPSGDWGSLPLEGGVEAAYKRQLDSAPTPEAREELMRRLLEQFEEVRSPVKTAHIFGVQEIIDPRDTRRLACEWAEHVYEHVLPQLCTVRQSRYGYDAMLSAGRGYKL</sequence>
<dbReference type="STRING" id="68775.A0A5C3LWH7"/>
<organism evidence="3 4">
    <name type="scientific">Crucibulum laeve</name>
    <dbReference type="NCBI Taxonomy" id="68775"/>
    <lineage>
        <taxon>Eukaryota</taxon>
        <taxon>Fungi</taxon>
        <taxon>Dikarya</taxon>
        <taxon>Basidiomycota</taxon>
        <taxon>Agaricomycotina</taxon>
        <taxon>Agaricomycetes</taxon>
        <taxon>Agaricomycetidae</taxon>
        <taxon>Agaricales</taxon>
        <taxon>Agaricineae</taxon>
        <taxon>Nidulariaceae</taxon>
        <taxon>Crucibulum</taxon>
    </lineage>
</organism>
<proteinExistence type="predicted"/>
<gene>
    <name evidence="3" type="ORF">BDQ12DRAFT_685424</name>
</gene>
<dbReference type="InterPro" id="IPR034733">
    <property type="entry name" value="AcCoA_carboxyl_beta"/>
</dbReference>
<dbReference type="InterPro" id="IPR011763">
    <property type="entry name" value="COA_CT_C"/>
</dbReference>
<dbReference type="AlphaFoldDB" id="A0A5C3LWH7"/>
<dbReference type="OrthoDB" id="439921at2759"/>
<evidence type="ECO:0000259" key="2">
    <source>
        <dbReference type="PROSITE" id="PS50989"/>
    </source>
</evidence>
<dbReference type="PANTHER" id="PTHR43842">
    <property type="entry name" value="PROPIONYL-COA CARBOXYLASE BETA CHAIN"/>
    <property type="match status" value="1"/>
</dbReference>
<feature type="domain" description="CoA carboxyltransferase C-terminal" evidence="2">
    <location>
        <begin position="293"/>
        <end position="550"/>
    </location>
</feature>
<dbReference type="EMBL" id="ML213609">
    <property type="protein sequence ID" value="TFK37152.1"/>
    <property type="molecule type" value="Genomic_DNA"/>
</dbReference>
<dbReference type="PROSITE" id="PS50989">
    <property type="entry name" value="COA_CT_CTER"/>
    <property type="match status" value="1"/>
</dbReference>
<dbReference type="GO" id="GO:0004658">
    <property type="term" value="F:propionyl-CoA carboxylase activity"/>
    <property type="evidence" value="ECO:0007669"/>
    <property type="project" value="TreeGrafter"/>
</dbReference>
<dbReference type="SUPFAM" id="SSF52096">
    <property type="entry name" value="ClpP/crotonase"/>
    <property type="match status" value="2"/>
</dbReference>
<dbReference type="Pfam" id="PF01039">
    <property type="entry name" value="Carboxyl_trans"/>
    <property type="match status" value="1"/>
</dbReference>